<keyword evidence="1" id="KW-1133">Transmembrane helix</keyword>
<protein>
    <recommendedName>
        <fullName evidence="4">DUF948 domain-containing protein</fullName>
    </recommendedName>
</protein>
<evidence type="ECO:0000256" key="1">
    <source>
        <dbReference type="SAM" id="Phobius"/>
    </source>
</evidence>
<dbReference type="RefSeq" id="WP_338179719.1">
    <property type="nucleotide sequence ID" value="NZ_JAEKNQ010000038.1"/>
</dbReference>
<evidence type="ECO:0008006" key="4">
    <source>
        <dbReference type="Google" id="ProtNLM"/>
    </source>
</evidence>
<evidence type="ECO:0000313" key="3">
    <source>
        <dbReference type="Proteomes" id="UP000620075"/>
    </source>
</evidence>
<name>A0A934KF05_9BACT</name>
<organism evidence="2 3">
    <name type="scientific">Candidatus Dormiibacter inghamiae</name>
    <dbReference type="NCBI Taxonomy" id="3127013"/>
    <lineage>
        <taxon>Bacteria</taxon>
        <taxon>Bacillati</taxon>
        <taxon>Candidatus Dormiibacterota</taxon>
        <taxon>Candidatus Dormibacteria</taxon>
        <taxon>Candidatus Dormibacterales</taxon>
        <taxon>Candidatus Dormibacteraceae</taxon>
        <taxon>Candidatus Dormiibacter</taxon>
    </lineage>
</organism>
<keyword evidence="1" id="KW-0472">Membrane</keyword>
<dbReference type="AlphaFoldDB" id="A0A934KF05"/>
<dbReference type="EMBL" id="JAEKNQ010000038">
    <property type="protein sequence ID" value="MBJ7603535.1"/>
    <property type="molecule type" value="Genomic_DNA"/>
</dbReference>
<proteinExistence type="predicted"/>
<gene>
    <name evidence="2" type="ORF">JF888_10160</name>
</gene>
<comment type="caution">
    <text evidence="2">The sequence shown here is derived from an EMBL/GenBank/DDBJ whole genome shotgun (WGS) entry which is preliminary data.</text>
</comment>
<keyword evidence="1" id="KW-0812">Transmembrane</keyword>
<reference evidence="2 3" key="1">
    <citation type="submission" date="2020-10" db="EMBL/GenBank/DDBJ databases">
        <title>Ca. Dormibacterota MAGs.</title>
        <authorList>
            <person name="Montgomery K."/>
        </authorList>
    </citation>
    <scope>NUCLEOTIDE SEQUENCE [LARGE SCALE GENOMIC DNA]</scope>
    <source>
        <strain evidence="2">SC8811_S16_3</strain>
    </source>
</reference>
<feature type="transmembrane region" description="Helical" evidence="1">
    <location>
        <begin position="6"/>
        <end position="26"/>
    </location>
</feature>
<accession>A0A934KF05</accession>
<dbReference type="Proteomes" id="UP000620075">
    <property type="component" value="Unassembled WGS sequence"/>
</dbReference>
<evidence type="ECO:0000313" key="2">
    <source>
        <dbReference type="EMBL" id="MBJ7603535.1"/>
    </source>
</evidence>
<sequence length="114" mass="11712">MAQGFLWIALGIAALLVALAIVLVLLRLNRTLAVLELTLISADQALQEVVPEVRASLGNVNAITGGVNVALHVAGTQADRMGGEVGQVTARSARGAAAILHGLRVGIESLLRAT</sequence>